<evidence type="ECO:0000313" key="1">
    <source>
        <dbReference type="EMBL" id="RKH60966.1"/>
    </source>
</evidence>
<name>A0A3A8PWZ7_9BACT</name>
<comment type="caution">
    <text evidence="1">The sequence shown here is derived from an EMBL/GenBank/DDBJ whole genome shotgun (WGS) entry which is preliminary data.</text>
</comment>
<evidence type="ECO:0008006" key="3">
    <source>
        <dbReference type="Google" id="ProtNLM"/>
    </source>
</evidence>
<gene>
    <name evidence="1" type="ORF">D7V93_12520</name>
</gene>
<dbReference type="Proteomes" id="UP000272888">
    <property type="component" value="Unassembled WGS sequence"/>
</dbReference>
<sequence>MTPLTYTLVADGPSDRCLEPIINWTLAQAMKPSAALIDSQFADFRDTPGAPRRLDERITRAVEQFPCDLLFVHRDAERDSPERRRDEIAEAIRDVGLAHVVCIVPVRMTEAWLLFDEPAIRRAAGNPHGTVSLNLPAASRFEVLPDPKQVLGDALLMASEAKGRKLRQFQRDISMLKHRVAELIEDFTPLRRLSAFQAFEHEVRAIVEAFR</sequence>
<reference evidence="2" key="1">
    <citation type="submission" date="2018-09" db="EMBL/GenBank/DDBJ databases">
        <authorList>
            <person name="Livingstone P.G."/>
            <person name="Whitworth D.E."/>
        </authorList>
    </citation>
    <scope>NUCLEOTIDE SEQUENCE [LARGE SCALE GENOMIC DNA]</scope>
    <source>
        <strain evidence="2">CA051B</strain>
    </source>
</reference>
<organism evidence="1 2">
    <name type="scientific">Corallococcus llansteffanensis</name>
    <dbReference type="NCBI Taxonomy" id="2316731"/>
    <lineage>
        <taxon>Bacteria</taxon>
        <taxon>Pseudomonadati</taxon>
        <taxon>Myxococcota</taxon>
        <taxon>Myxococcia</taxon>
        <taxon>Myxococcales</taxon>
        <taxon>Cystobacterineae</taxon>
        <taxon>Myxococcaceae</taxon>
        <taxon>Corallococcus</taxon>
    </lineage>
</organism>
<dbReference type="EMBL" id="RAWB01000104">
    <property type="protein sequence ID" value="RKH60966.1"/>
    <property type="molecule type" value="Genomic_DNA"/>
</dbReference>
<proteinExistence type="predicted"/>
<protein>
    <recommendedName>
        <fullName evidence="3">DUF4276 family protein</fullName>
    </recommendedName>
</protein>
<evidence type="ECO:0000313" key="2">
    <source>
        <dbReference type="Proteomes" id="UP000272888"/>
    </source>
</evidence>
<keyword evidence="2" id="KW-1185">Reference proteome</keyword>
<dbReference type="RefSeq" id="WP_120643618.1">
    <property type="nucleotide sequence ID" value="NZ_RAWB01000104.1"/>
</dbReference>
<dbReference type="AlphaFoldDB" id="A0A3A8PWZ7"/>
<accession>A0A3A8PWZ7</accession>